<evidence type="ECO:0000313" key="1">
    <source>
        <dbReference type="EMBL" id="AEK60700.1"/>
    </source>
</evidence>
<accession>G0AIB7</accession>
<sequence length="33" mass="3849">MLRNSINTRVNVGYSKDNISKIAEQYLAQPFDY</sequence>
<dbReference type="AlphaFoldDB" id="G0AIB7"/>
<reference evidence="1 2" key="3">
    <citation type="journal article" date="2008" name="FEMS Microbiol. Ecol.">
        <title>Identification and characterization of genes underlying chitinolysis in Collimonas fungivorans Ter331.</title>
        <authorList>
            <person name="Fritsche K."/>
            <person name="de Boer W."/>
            <person name="Gerards S."/>
            <person name="van den Berg M."/>
            <person name="van Veen J.A."/>
            <person name="Leveau J.H."/>
        </authorList>
    </citation>
    <scope>NUCLEOTIDE SEQUENCE [LARGE SCALE GENOMIC DNA]</scope>
    <source>
        <strain evidence="1 2">Ter331</strain>
    </source>
</reference>
<gene>
    <name evidence="1" type="ordered locus">CFU_0867</name>
</gene>
<reference evidence="1 2" key="5">
    <citation type="journal article" date="2011" name="ISME J.">
        <title>Dual transcriptional profiling of a bacterial/fungal confrontation: Collimonas fungivorans versus Aspergillus niger.</title>
        <authorList>
            <person name="Mela F."/>
            <person name="Fritsche K."/>
            <person name="de Boer W."/>
            <person name="van Veen J.A."/>
            <person name="de Graaff L.H."/>
            <person name="van den Berg M."/>
            <person name="Leveau J.H."/>
        </authorList>
    </citation>
    <scope>NUCLEOTIDE SEQUENCE [LARGE SCALE GENOMIC DNA]</scope>
    <source>
        <strain evidence="1 2">Ter331</strain>
    </source>
</reference>
<dbReference type="HOGENOM" id="CLU_3381339_0_0_4"/>
<name>G0AIB7_COLFT</name>
<reference evidence="1 2" key="4">
    <citation type="journal article" date="2010" name="Environ. Microbiol.">
        <title>The bacterial genus Collimonas: mycophagy, weathering and other adaptive solutions to life in oligotrophic soil environments.</title>
        <authorList>
            <person name="Leveau J.H."/>
            <person name="Uroz S."/>
            <person name="de Boer W."/>
        </authorList>
    </citation>
    <scope>NUCLEOTIDE SEQUENCE [LARGE SCALE GENOMIC DNA]</scope>
    <source>
        <strain evidence="1 2">Ter331</strain>
    </source>
</reference>
<keyword evidence="2" id="KW-1185">Reference proteome</keyword>
<proteinExistence type="predicted"/>
<reference evidence="1 2" key="1">
    <citation type="journal article" date="2004" name="Environ. Microbiol.">
        <title>Phylogeny-function analysis of (meta)genomic libraries: screening for expression of ribosomal RNA genes by large-insert library fluorescent in situ hybridization (LIL-FISH).</title>
        <authorList>
            <person name="Leveau J.H."/>
            <person name="Gerards S."/>
            <person name="de Boer W."/>
            <person name="van Veen J.A."/>
        </authorList>
    </citation>
    <scope>NUCLEOTIDE SEQUENCE [LARGE SCALE GENOMIC DNA]</scope>
    <source>
        <strain evidence="1 2">Ter331</strain>
    </source>
</reference>
<reference evidence="2" key="6">
    <citation type="submission" date="2011-05" db="EMBL/GenBank/DDBJ databases">
        <title>Complete sequence of Collimonas fungivorans Ter331.</title>
        <authorList>
            <person name="Leveau J.H."/>
        </authorList>
    </citation>
    <scope>NUCLEOTIDE SEQUENCE [LARGE SCALE GENOMIC DNA]</scope>
    <source>
        <strain evidence="2">Ter331</strain>
    </source>
</reference>
<dbReference type="KEGG" id="cfu:CFU_0867"/>
<organism evidence="1 2">
    <name type="scientific">Collimonas fungivorans (strain Ter331)</name>
    <dbReference type="NCBI Taxonomy" id="1005048"/>
    <lineage>
        <taxon>Bacteria</taxon>
        <taxon>Pseudomonadati</taxon>
        <taxon>Pseudomonadota</taxon>
        <taxon>Betaproteobacteria</taxon>
        <taxon>Burkholderiales</taxon>
        <taxon>Oxalobacteraceae</taxon>
        <taxon>Collimonas</taxon>
    </lineage>
</organism>
<dbReference type="Proteomes" id="UP000008392">
    <property type="component" value="Chromosome"/>
</dbReference>
<protein>
    <submittedName>
        <fullName evidence="1">Uncharacterized protein</fullName>
    </submittedName>
</protein>
<evidence type="ECO:0000313" key="2">
    <source>
        <dbReference type="Proteomes" id="UP000008392"/>
    </source>
</evidence>
<reference evidence="1 2" key="2">
    <citation type="journal article" date="2006" name="J. Microbiol. Methods">
        <title>Genomic flank-sequencing of plasposon insertion sites for rapid identification of functional genes.</title>
        <authorList>
            <person name="Leveau J.H."/>
            <person name="Gerards S."/>
            <person name="Fritsche K."/>
            <person name="Zondag G."/>
            <person name="van Veen J.A."/>
        </authorList>
    </citation>
    <scope>NUCLEOTIDE SEQUENCE [LARGE SCALE GENOMIC DNA]</scope>
    <source>
        <strain evidence="1 2">Ter331</strain>
    </source>
</reference>
<dbReference type="EMBL" id="CP002745">
    <property type="protein sequence ID" value="AEK60700.1"/>
    <property type="molecule type" value="Genomic_DNA"/>
</dbReference>